<comment type="caution">
    <text evidence="3">The sequence shown here is derived from an EMBL/GenBank/DDBJ whole genome shotgun (WGS) entry which is preliminary data.</text>
</comment>
<feature type="region of interest" description="Disordered" evidence="1">
    <location>
        <begin position="341"/>
        <end position="365"/>
    </location>
</feature>
<evidence type="ECO:0000313" key="3">
    <source>
        <dbReference type="EMBL" id="GJJ08105.1"/>
    </source>
</evidence>
<evidence type="ECO:0000256" key="2">
    <source>
        <dbReference type="SAM" id="Phobius"/>
    </source>
</evidence>
<evidence type="ECO:0008006" key="5">
    <source>
        <dbReference type="Google" id="ProtNLM"/>
    </source>
</evidence>
<dbReference type="PANTHER" id="PTHR11863">
    <property type="entry name" value="STEROL DESATURASE"/>
    <property type="match status" value="1"/>
</dbReference>
<proteinExistence type="predicted"/>
<dbReference type="EMBL" id="BPWL01000003">
    <property type="protein sequence ID" value="GJJ08105.1"/>
    <property type="molecule type" value="Genomic_DNA"/>
</dbReference>
<feature type="region of interest" description="Disordered" evidence="1">
    <location>
        <begin position="286"/>
        <end position="305"/>
    </location>
</feature>
<evidence type="ECO:0000313" key="4">
    <source>
        <dbReference type="Proteomes" id="UP001050691"/>
    </source>
</evidence>
<dbReference type="AlphaFoldDB" id="A0AAV5A525"/>
<keyword evidence="2" id="KW-0472">Membrane</keyword>
<protein>
    <recommendedName>
        <fullName evidence="5">Fatty acid hydroxylase domain-containing protein</fullName>
    </recommendedName>
</protein>
<organism evidence="3 4">
    <name type="scientific">Clathrus columnatus</name>
    <dbReference type="NCBI Taxonomy" id="1419009"/>
    <lineage>
        <taxon>Eukaryota</taxon>
        <taxon>Fungi</taxon>
        <taxon>Dikarya</taxon>
        <taxon>Basidiomycota</taxon>
        <taxon>Agaricomycotina</taxon>
        <taxon>Agaricomycetes</taxon>
        <taxon>Phallomycetidae</taxon>
        <taxon>Phallales</taxon>
        <taxon>Clathraceae</taxon>
        <taxon>Clathrus</taxon>
    </lineage>
</organism>
<gene>
    <name evidence="3" type="ORF">Clacol_002313</name>
</gene>
<sequence length="449" mass="51472">MDIVLELFDNYILDDIYAKLFPLTQSPLQQQNSLLPTHTPNLVKSAWQSFISSPFILSLSSINTTISNNETLSSNLGSPASAWPRDFMGRQLLSLTVLTLIGIHVLYFLVAGLSYQFIFNHEMMRHPRFLPNQVRKEIQASLRSFPGMIALTIPFFLCEVRGYTKLYDKIDDYGWGYFLFSFPLFLVFTDYCIYWIHRWLHVPWLYKRFHKPHHKWIGKVTIHDSDMITGHPLENIINGPAHHTLHHLYFVCNYGQYFTFADRAGGSYRHPDSSLDPLLEVKSREGISAEQEARDRSEKERQGDNLAEEWEQKILESPPPVPSGDGKPRIIRHRHVDIKNLKKSKARDDTTQSDSNPFKTSSEVSEPIDSLLGPILRPGYALQISSSPGLYVERLLIGLIENVTRVGKEIMIIDMQNKLTPPIILILKLNELPGSVQTHPDVLSTKPIR</sequence>
<keyword evidence="2" id="KW-0812">Transmembrane</keyword>
<feature type="compositionally biased region" description="Basic and acidic residues" evidence="1">
    <location>
        <begin position="286"/>
        <end position="303"/>
    </location>
</feature>
<name>A0AAV5A525_9AGAM</name>
<dbReference type="Proteomes" id="UP001050691">
    <property type="component" value="Unassembled WGS sequence"/>
</dbReference>
<feature type="transmembrane region" description="Helical" evidence="2">
    <location>
        <begin position="177"/>
        <end position="197"/>
    </location>
</feature>
<keyword evidence="2" id="KW-1133">Transmembrane helix</keyword>
<evidence type="ECO:0000256" key="1">
    <source>
        <dbReference type="SAM" id="MobiDB-lite"/>
    </source>
</evidence>
<reference evidence="3" key="1">
    <citation type="submission" date="2021-10" db="EMBL/GenBank/DDBJ databases">
        <title>De novo Genome Assembly of Clathrus columnatus (Basidiomycota, Fungi) Using Illumina and Nanopore Sequence Data.</title>
        <authorList>
            <person name="Ogiso-Tanaka E."/>
            <person name="Itagaki H."/>
            <person name="Hosoya T."/>
            <person name="Hosaka K."/>
        </authorList>
    </citation>
    <scope>NUCLEOTIDE SEQUENCE</scope>
    <source>
        <strain evidence="3">MO-923</strain>
    </source>
</reference>
<feature type="region of interest" description="Disordered" evidence="1">
    <location>
        <begin position="311"/>
        <end position="330"/>
    </location>
</feature>
<dbReference type="InterPro" id="IPR050307">
    <property type="entry name" value="Sterol_Desaturase_Related"/>
</dbReference>
<accession>A0AAV5A525</accession>
<feature type="transmembrane region" description="Helical" evidence="2">
    <location>
        <begin position="140"/>
        <end position="157"/>
    </location>
</feature>
<keyword evidence="4" id="KW-1185">Reference proteome</keyword>
<feature type="compositionally biased region" description="Polar residues" evidence="1">
    <location>
        <begin position="352"/>
        <end position="364"/>
    </location>
</feature>
<feature type="transmembrane region" description="Helical" evidence="2">
    <location>
        <begin position="92"/>
        <end position="119"/>
    </location>
</feature>